<reference evidence="5" key="1">
    <citation type="submission" date="2016-10" db="EMBL/GenBank/DDBJ databases">
        <authorList>
            <person name="Varghese N."/>
            <person name="Submissions S."/>
        </authorList>
    </citation>
    <scope>NUCLEOTIDE SEQUENCE [LARGE SCALE GENOMIC DNA]</scope>
    <source>
        <strain evidence="5">DSM 3669</strain>
    </source>
</reference>
<dbReference type="GO" id="GO:0008168">
    <property type="term" value="F:methyltransferase activity"/>
    <property type="evidence" value="ECO:0007669"/>
    <property type="project" value="UniProtKB-KW"/>
</dbReference>
<protein>
    <submittedName>
        <fullName evidence="4">Methyltransferase domain-containing protein</fullName>
    </submittedName>
</protein>
<feature type="domain" description="Methyltransferase" evidence="3">
    <location>
        <begin position="41"/>
        <end position="132"/>
    </location>
</feature>
<dbReference type="InterPro" id="IPR041698">
    <property type="entry name" value="Methyltransf_25"/>
</dbReference>
<dbReference type="AlphaFoldDB" id="A0A1I6DM04"/>
<dbReference type="RefSeq" id="WP_092483329.1">
    <property type="nucleotide sequence ID" value="NZ_FOYM01000013.1"/>
</dbReference>
<organism evidence="4 5">
    <name type="scientific">Desulfoscipio geothermicus DSM 3669</name>
    <dbReference type="NCBI Taxonomy" id="1121426"/>
    <lineage>
        <taxon>Bacteria</taxon>
        <taxon>Bacillati</taxon>
        <taxon>Bacillota</taxon>
        <taxon>Clostridia</taxon>
        <taxon>Eubacteriales</taxon>
        <taxon>Desulfallaceae</taxon>
        <taxon>Desulfoscipio</taxon>
    </lineage>
</organism>
<name>A0A1I6DM04_9FIRM</name>
<sequence>MEQYSGLSRIYDYLVAGVDFDAWIDYAEALLRHFGLQARSVADMACGTGNTAIPFARRGYKTFGIDIAGEMLALARAKSAAENLSITFLKQDMRHLRLPEKVDLITCFHDGLNYLLEIEDIKQTFHKVNENLLDRGAFIFDLNAVTWLSGSDNSITVVDDSDMTIIWETGYNKTANIWHINLTGFMREGEYYKKFAESHREKAYRPEEIASYLEDTGFMLLGSFNAFTFDAIHRKSIRHFYVAQKMITE</sequence>
<keyword evidence="1 4" id="KW-0489">Methyltransferase</keyword>
<accession>A0A1I6DM04</accession>
<dbReference type="STRING" id="39060.SAMN05660706_11368"/>
<evidence type="ECO:0000313" key="4">
    <source>
        <dbReference type="EMBL" id="SFR06485.1"/>
    </source>
</evidence>
<proteinExistence type="predicted"/>
<dbReference type="SUPFAM" id="SSF53335">
    <property type="entry name" value="S-adenosyl-L-methionine-dependent methyltransferases"/>
    <property type="match status" value="1"/>
</dbReference>
<dbReference type="Gene3D" id="2.20.25.110">
    <property type="entry name" value="S-adenosyl-L-methionine-dependent methyltransferases"/>
    <property type="match status" value="1"/>
</dbReference>
<dbReference type="OrthoDB" id="9811589at2"/>
<gene>
    <name evidence="4" type="ORF">SAMN05660706_11368</name>
</gene>
<evidence type="ECO:0000259" key="3">
    <source>
        <dbReference type="Pfam" id="PF13649"/>
    </source>
</evidence>
<evidence type="ECO:0000256" key="1">
    <source>
        <dbReference type="ARBA" id="ARBA00022603"/>
    </source>
</evidence>
<keyword evidence="5" id="KW-1185">Reference proteome</keyword>
<dbReference type="EMBL" id="FOYM01000013">
    <property type="protein sequence ID" value="SFR06485.1"/>
    <property type="molecule type" value="Genomic_DNA"/>
</dbReference>
<dbReference type="PANTHER" id="PTHR43861:SF1">
    <property type="entry name" value="TRANS-ACONITATE 2-METHYLTRANSFERASE"/>
    <property type="match status" value="1"/>
</dbReference>
<dbReference type="InterPro" id="IPR029063">
    <property type="entry name" value="SAM-dependent_MTases_sf"/>
</dbReference>
<keyword evidence="2 4" id="KW-0808">Transferase</keyword>
<dbReference type="GO" id="GO:0032259">
    <property type="term" value="P:methylation"/>
    <property type="evidence" value="ECO:0007669"/>
    <property type="project" value="UniProtKB-KW"/>
</dbReference>
<dbReference type="Gene3D" id="3.40.50.150">
    <property type="entry name" value="Vaccinia Virus protein VP39"/>
    <property type="match status" value="1"/>
</dbReference>
<dbReference type="PANTHER" id="PTHR43861">
    <property type="entry name" value="TRANS-ACONITATE 2-METHYLTRANSFERASE-RELATED"/>
    <property type="match status" value="1"/>
</dbReference>
<dbReference type="CDD" id="cd02440">
    <property type="entry name" value="AdoMet_MTases"/>
    <property type="match status" value="1"/>
</dbReference>
<evidence type="ECO:0000313" key="5">
    <source>
        <dbReference type="Proteomes" id="UP000199584"/>
    </source>
</evidence>
<dbReference type="Proteomes" id="UP000199584">
    <property type="component" value="Unassembled WGS sequence"/>
</dbReference>
<evidence type="ECO:0000256" key="2">
    <source>
        <dbReference type="ARBA" id="ARBA00022679"/>
    </source>
</evidence>
<dbReference type="Pfam" id="PF13649">
    <property type="entry name" value="Methyltransf_25"/>
    <property type="match status" value="1"/>
</dbReference>